<name>A0A538TIG4_UNCEI</name>
<evidence type="ECO:0000313" key="1">
    <source>
        <dbReference type="EMBL" id="TMQ63399.1"/>
    </source>
</evidence>
<protein>
    <submittedName>
        <fullName evidence="1">T9SS type A sorting domain-containing protein</fullName>
    </submittedName>
</protein>
<dbReference type="AlphaFoldDB" id="A0A538TIG4"/>
<reference evidence="1 2" key="1">
    <citation type="journal article" date="2019" name="Nat. Microbiol.">
        <title>Mediterranean grassland soil C-N compound turnover is dependent on rainfall and depth, and is mediated by genomically divergent microorganisms.</title>
        <authorList>
            <person name="Diamond S."/>
            <person name="Andeer P.F."/>
            <person name="Li Z."/>
            <person name="Crits-Christoph A."/>
            <person name="Burstein D."/>
            <person name="Anantharaman K."/>
            <person name="Lane K.R."/>
            <person name="Thomas B.C."/>
            <person name="Pan C."/>
            <person name="Northen T.R."/>
            <person name="Banfield J.F."/>
        </authorList>
    </citation>
    <scope>NUCLEOTIDE SEQUENCE [LARGE SCALE GENOMIC DNA]</scope>
    <source>
        <strain evidence="1">WS_8</strain>
    </source>
</reference>
<comment type="caution">
    <text evidence="1">The sequence shown here is derived from an EMBL/GenBank/DDBJ whole genome shotgun (WGS) entry which is preliminary data.</text>
</comment>
<gene>
    <name evidence="1" type="ORF">E6K78_10625</name>
</gene>
<accession>A0A538TIG4</accession>
<organism evidence="1 2">
    <name type="scientific">Eiseniibacteriota bacterium</name>
    <dbReference type="NCBI Taxonomy" id="2212470"/>
    <lineage>
        <taxon>Bacteria</taxon>
        <taxon>Candidatus Eiseniibacteriota</taxon>
    </lineage>
</organism>
<dbReference type="Proteomes" id="UP000316609">
    <property type="component" value="Unassembled WGS sequence"/>
</dbReference>
<evidence type="ECO:0000313" key="2">
    <source>
        <dbReference type="Proteomes" id="UP000316609"/>
    </source>
</evidence>
<proteinExistence type="predicted"/>
<dbReference type="EMBL" id="VBOY01000109">
    <property type="protein sequence ID" value="TMQ63399.1"/>
    <property type="molecule type" value="Genomic_DNA"/>
</dbReference>
<sequence length="515" mass="54729">MRADSGDVYLQHVLPDGSVPAGWPHNGLALCSAPGVQMAPSLAQDGTGGVFVSWQDRRSGNDWHVYAQHVLASGALSWTANGVPVCTGPGDHVIPRLVADGSSGAIVAWQDTRLPSSAVFTSRLAPDGTPVRGPCVVIVPVGTSSVDSGTVHIVWRVDSPDTATATVYRRQVDGPRTPIARRKPDRLGIVDFADVGLIAGCRYAYALGVSACKHAERILGETRIDVPDGAGFSPLHASAPQSQARAGRLILTWRVDGDKGLAATIFRRDSCSAWMQLGSAAADDSGLVQFEDHYLFEGSTVCYKLVVHACGRDHDLAEHWISIPFGFGFVPTLAVLEDAEAGPTAARLVWRMVTGPSSVARVYRRDSTSAWASIGEPAIGPNGLIRYVDTAAQAGARYEYRLGLLSCGVERFFGPAVLQIPAPVEPHFDLSLGGGRPNPARHELIVSFTLPSAEHAILELVDVTGRRLSMEEVGALGPGSHVVSIKTARALPTGLYWVRLTQSGRTLTIRGAVVH</sequence>